<dbReference type="Proteomes" id="UP000828390">
    <property type="component" value="Unassembled WGS sequence"/>
</dbReference>
<organism evidence="1 2">
    <name type="scientific">Dreissena polymorpha</name>
    <name type="common">Zebra mussel</name>
    <name type="synonym">Mytilus polymorpha</name>
    <dbReference type="NCBI Taxonomy" id="45954"/>
    <lineage>
        <taxon>Eukaryota</taxon>
        <taxon>Metazoa</taxon>
        <taxon>Spiralia</taxon>
        <taxon>Lophotrochozoa</taxon>
        <taxon>Mollusca</taxon>
        <taxon>Bivalvia</taxon>
        <taxon>Autobranchia</taxon>
        <taxon>Heteroconchia</taxon>
        <taxon>Euheterodonta</taxon>
        <taxon>Imparidentia</taxon>
        <taxon>Neoheterodontei</taxon>
        <taxon>Myida</taxon>
        <taxon>Dreissenoidea</taxon>
        <taxon>Dreissenidae</taxon>
        <taxon>Dreissena</taxon>
    </lineage>
</organism>
<gene>
    <name evidence="1" type="ORF">DPMN_056170</name>
</gene>
<dbReference type="EMBL" id="JAIWYP010000012">
    <property type="protein sequence ID" value="KAH3730189.1"/>
    <property type="molecule type" value="Genomic_DNA"/>
</dbReference>
<reference evidence="1" key="2">
    <citation type="submission" date="2020-11" db="EMBL/GenBank/DDBJ databases">
        <authorList>
            <person name="McCartney M.A."/>
            <person name="Auch B."/>
            <person name="Kono T."/>
            <person name="Mallez S."/>
            <person name="Becker A."/>
            <person name="Gohl D.M."/>
            <person name="Silverstein K.A.T."/>
            <person name="Koren S."/>
            <person name="Bechman K.B."/>
            <person name="Herman A."/>
            <person name="Abrahante J.E."/>
            <person name="Garbe J."/>
        </authorList>
    </citation>
    <scope>NUCLEOTIDE SEQUENCE</scope>
    <source>
        <strain evidence="1">Duluth1</strain>
        <tissue evidence="1">Whole animal</tissue>
    </source>
</reference>
<evidence type="ECO:0000313" key="2">
    <source>
        <dbReference type="Proteomes" id="UP000828390"/>
    </source>
</evidence>
<reference evidence="1" key="1">
    <citation type="journal article" date="2019" name="bioRxiv">
        <title>The Genome of the Zebra Mussel, Dreissena polymorpha: A Resource for Invasive Species Research.</title>
        <authorList>
            <person name="McCartney M.A."/>
            <person name="Auch B."/>
            <person name="Kono T."/>
            <person name="Mallez S."/>
            <person name="Zhang Y."/>
            <person name="Obille A."/>
            <person name="Becker A."/>
            <person name="Abrahante J.E."/>
            <person name="Garbe J."/>
            <person name="Badalamenti J.P."/>
            <person name="Herman A."/>
            <person name="Mangelson H."/>
            <person name="Liachko I."/>
            <person name="Sullivan S."/>
            <person name="Sone E.D."/>
            <person name="Koren S."/>
            <person name="Silverstein K.A.T."/>
            <person name="Beckman K.B."/>
            <person name="Gohl D.M."/>
        </authorList>
    </citation>
    <scope>NUCLEOTIDE SEQUENCE</scope>
    <source>
        <strain evidence="1">Duluth1</strain>
        <tissue evidence="1">Whole animal</tissue>
    </source>
</reference>
<accession>A0A9D4CR79</accession>
<sequence>MAIRTRILFNLIRKKICLHPFRGVLSAITVTLSLNLVEEGERRKHPIVVKEATEFGYETTKHGVTVYSSQRISCPDWAAGHGPTLAAYDIRPISA</sequence>
<comment type="caution">
    <text evidence="1">The sequence shown here is derived from an EMBL/GenBank/DDBJ whole genome shotgun (WGS) entry which is preliminary data.</text>
</comment>
<protein>
    <submittedName>
        <fullName evidence="1">Uncharacterized protein</fullName>
    </submittedName>
</protein>
<dbReference type="AlphaFoldDB" id="A0A9D4CR79"/>
<proteinExistence type="predicted"/>
<keyword evidence="2" id="KW-1185">Reference proteome</keyword>
<name>A0A9D4CR79_DREPO</name>
<evidence type="ECO:0000313" key="1">
    <source>
        <dbReference type="EMBL" id="KAH3730189.1"/>
    </source>
</evidence>